<keyword evidence="3" id="KW-1185">Reference proteome</keyword>
<evidence type="ECO:0000256" key="1">
    <source>
        <dbReference type="SAM" id="MobiDB-lite"/>
    </source>
</evidence>
<dbReference type="AlphaFoldDB" id="A0AAV1NHQ4"/>
<dbReference type="Proteomes" id="UP001314229">
    <property type="component" value="Unassembled WGS sequence"/>
</dbReference>
<dbReference type="EMBL" id="CAWUFR010000038">
    <property type="protein sequence ID" value="CAK6959107.1"/>
    <property type="molecule type" value="Genomic_DNA"/>
</dbReference>
<feature type="compositionally biased region" description="Basic and acidic residues" evidence="1">
    <location>
        <begin position="105"/>
        <end position="116"/>
    </location>
</feature>
<accession>A0AAV1NHQ4</accession>
<name>A0AAV1NHQ4_SCOSC</name>
<feature type="region of interest" description="Disordered" evidence="1">
    <location>
        <begin position="91"/>
        <end position="116"/>
    </location>
</feature>
<gene>
    <name evidence="2" type="ORF">FSCOSCO3_A031355</name>
</gene>
<sequence>MAEQRSGVNLSPLVPLSRHFDVMAALCFVMWRSCQISGPVTALSACLLGLTEPVMELRLNKRVITFPVLDRTILSYPGRREEKASILHAERRGGGEHVTLQPPSKRCERAEKANNY</sequence>
<proteinExistence type="predicted"/>
<organism evidence="2 3">
    <name type="scientific">Scomber scombrus</name>
    <name type="common">Atlantic mackerel</name>
    <name type="synonym">Scomber vernalis</name>
    <dbReference type="NCBI Taxonomy" id="13677"/>
    <lineage>
        <taxon>Eukaryota</taxon>
        <taxon>Metazoa</taxon>
        <taxon>Chordata</taxon>
        <taxon>Craniata</taxon>
        <taxon>Vertebrata</taxon>
        <taxon>Euteleostomi</taxon>
        <taxon>Actinopterygii</taxon>
        <taxon>Neopterygii</taxon>
        <taxon>Teleostei</taxon>
        <taxon>Neoteleostei</taxon>
        <taxon>Acanthomorphata</taxon>
        <taxon>Pelagiaria</taxon>
        <taxon>Scombriformes</taxon>
        <taxon>Scombridae</taxon>
        <taxon>Scomber</taxon>
    </lineage>
</organism>
<evidence type="ECO:0000313" key="3">
    <source>
        <dbReference type="Proteomes" id="UP001314229"/>
    </source>
</evidence>
<evidence type="ECO:0000313" key="2">
    <source>
        <dbReference type="EMBL" id="CAK6959107.1"/>
    </source>
</evidence>
<comment type="caution">
    <text evidence="2">The sequence shown here is derived from an EMBL/GenBank/DDBJ whole genome shotgun (WGS) entry which is preliminary data.</text>
</comment>
<protein>
    <submittedName>
        <fullName evidence="2">Uncharacterized protein</fullName>
    </submittedName>
</protein>
<reference evidence="2 3" key="1">
    <citation type="submission" date="2024-01" db="EMBL/GenBank/DDBJ databases">
        <authorList>
            <person name="Alioto T."/>
            <person name="Alioto T."/>
            <person name="Gomez Garrido J."/>
        </authorList>
    </citation>
    <scope>NUCLEOTIDE SEQUENCE [LARGE SCALE GENOMIC DNA]</scope>
</reference>